<sequence>MVSTRSMSGTTKKPDAKKIVKSGTTKKVADKGCTTAVWSVIDDAYCFFMKDCKAKYYEKNAKYYEKHPRGRIIPEELRDVIMQKWRDMSDGDKAPYVECAEELRAQGLNYLTAVNDEQEVYYKAKFKTTKNIAKSGTAKKVADKGCIATIWSVIDDAYCFFMKDSEAKYYEKHSRRRIMVMFVLTGLLIFLGNISDDPDDETLKLMEIARLEVDGGGVKNGMEGIVVGILIVGKEGIVVGMVGSDAGKGGNVTLGIVVGIDGRDGIVGREVAGIGGSAAALGRLGIAGIGGNANLGRVGMVGSVGIVGIVGSVGIVGTVGCEDCSKWRAAKLTSMLEIDSAKTKTMKTLWFIGAIVDLMSRCNDQTLFKLITSNDAF</sequence>
<dbReference type="PROSITE" id="PS50118">
    <property type="entry name" value="HMG_BOX_2"/>
    <property type="match status" value="1"/>
</dbReference>
<proteinExistence type="predicted"/>
<dbReference type="EMBL" id="CP093350">
    <property type="protein sequence ID" value="WOH11952.1"/>
    <property type="molecule type" value="Genomic_DNA"/>
</dbReference>
<evidence type="ECO:0000313" key="4">
    <source>
        <dbReference type="EMBL" id="KZM84595.1"/>
    </source>
</evidence>
<dbReference type="AlphaFoldDB" id="A0A175YLX9"/>
<feature type="DNA-binding region" description="HMG box" evidence="1">
    <location>
        <begin position="43"/>
        <end position="115"/>
    </location>
</feature>
<evidence type="ECO:0000313" key="6">
    <source>
        <dbReference type="Proteomes" id="UP000077755"/>
    </source>
</evidence>
<dbReference type="Gene3D" id="1.10.30.10">
    <property type="entry name" value="High mobility group box domain"/>
    <property type="match status" value="1"/>
</dbReference>
<protein>
    <recommendedName>
        <fullName evidence="3">HMG box domain-containing protein</fullName>
    </recommendedName>
</protein>
<feature type="domain" description="HMG box" evidence="3">
    <location>
        <begin position="43"/>
        <end position="115"/>
    </location>
</feature>
<evidence type="ECO:0000259" key="3">
    <source>
        <dbReference type="PROSITE" id="PS50118"/>
    </source>
</evidence>
<dbReference type="STRING" id="79200.A0A175YLX9"/>
<dbReference type="EMBL" id="LNRQ01000008">
    <property type="protein sequence ID" value="KZM84595.1"/>
    <property type="molecule type" value="Genomic_DNA"/>
</dbReference>
<evidence type="ECO:0000313" key="5">
    <source>
        <dbReference type="EMBL" id="WOH11952.1"/>
    </source>
</evidence>
<dbReference type="SUPFAM" id="SSF47095">
    <property type="entry name" value="HMG-box"/>
    <property type="match status" value="1"/>
</dbReference>
<accession>A0A175YLX9</accession>
<keyword evidence="2" id="KW-0472">Membrane</keyword>
<dbReference type="InterPro" id="IPR009071">
    <property type="entry name" value="HMG_box_dom"/>
</dbReference>
<dbReference type="GO" id="GO:0003677">
    <property type="term" value="F:DNA binding"/>
    <property type="evidence" value="ECO:0007669"/>
    <property type="project" value="UniProtKB-UniRule"/>
</dbReference>
<keyword evidence="1" id="KW-0539">Nucleus</keyword>
<keyword evidence="6" id="KW-1185">Reference proteome</keyword>
<dbReference type="Gramene" id="KZM84595">
    <property type="protein sequence ID" value="KZM84595"/>
    <property type="gene ID" value="DCAR_027983"/>
</dbReference>
<evidence type="ECO:0000256" key="1">
    <source>
        <dbReference type="PROSITE-ProRule" id="PRU00267"/>
    </source>
</evidence>
<keyword evidence="1" id="KW-0238">DNA-binding</keyword>
<reference evidence="4" key="1">
    <citation type="journal article" date="2016" name="Nat. Genet.">
        <title>A high-quality carrot genome assembly provides new insights into carotenoid accumulation and asterid genome evolution.</title>
        <authorList>
            <person name="Iorizzo M."/>
            <person name="Ellison S."/>
            <person name="Senalik D."/>
            <person name="Zeng P."/>
            <person name="Satapoomin P."/>
            <person name="Huang J."/>
            <person name="Bowman M."/>
            <person name="Iovene M."/>
            <person name="Sanseverino W."/>
            <person name="Cavagnaro P."/>
            <person name="Yildiz M."/>
            <person name="Macko-Podgorni A."/>
            <person name="Moranska E."/>
            <person name="Grzebelus E."/>
            <person name="Grzebelus D."/>
            <person name="Ashrafi H."/>
            <person name="Zheng Z."/>
            <person name="Cheng S."/>
            <person name="Spooner D."/>
            <person name="Van Deynze A."/>
            <person name="Simon P."/>
        </authorList>
    </citation>
    <scope>NUCLEOTIDE SEQUENCE [LARGE SCALE GENOMIC DNA]</scope>
    <source>
        <tissue evidence="4">Leaf</tissue>
    </source>
</reference>
<name>A0A175YLX9_DAUCS</name>
<keyword evidence="2" id="KW-1133">Transmembrane helix</keyword>
<keyword evidence="2" id="KW-0812">Transmembrane</keyword>
<dbReference type="GO" id="GO:0005634">
    <property type="term" value="C:nucleus"/>
    <property type="evidence" value="ECO:0007669"/>
    <property type="project" value="UniProtKB-UniRule"/>
</dbReference>
<dbReference type="InterPro" id="IPR036910">
    <property type="entry name" value="HMG_box_dom_sf"/>
</dbReference>
<dbReference type="Proteomes" id="UP000077755">
    <property type="component" value="Chromosome 8"/>
</dbReference>
<reference evidence="5" key="2">
    <citation type="submission" date="2022-03" db="EMBL/GenBank/DDBJ databases">
        <title>Draft title - Genomic analysis of global carrot germplasm unveils the trajectory of domestication and the origin of high carotenoid orange carrot.</title>
        <authorList>
            <person name="Iorizzo M."/>
            <person name="Ellison S."/>
            <person name="Senalik D."/>
            <person name="Macko-Podgorni A."/>
            <person name="Grzebelus D."/>
            <person name="Bostan H."/>
            <person name="Rolling W."/>
            <person name="Curaba J."/>
            <person name="Simon P."/>
        </authorList>
    </citation>
    <scope>NUCLEOTIDE SEQUENCE</scope>
    <source>
        <tissue evidence="5">Leaf</tissue>
    </source>
</reference>
<gene>
    <name evidence="4" type="ORF">DCAR_027983</name>
    <name evidence="5" type="ORF">DCAR_0831448</name>
</gene>
<organism evidence="4">
    <name type="scientific">Daucus carota subsp. sativus</name>
    <name type="common">Carrot</name>
    <dbReference type="NCBI Taxonomy" id="79200"/>
    <lineage>
        <taxon>Eukaryota</taxon>
        <taxon>Viridiplantae</taxon>
        <taxon>Streptophyta</taxon>
        <taxon>Embryophyta</taxon>
        <taxon>Tracheophyta</taxon>
        <taxon>Spermatophyta</taxon>
        <taxon>Magnoliopsida</taxon>
        <taxon>eudicotyledons</taxon>
        <taxon>Gunneridae</taxon>
        <taxon>Pentapetalae</taxon>
        <taxon>asterids</taxon>
        <taxon>campanulids</taxon>
        <taxon>Apiales</taxon>
        <taxon>Apiaceae</taxon>
        <taxon>Apioideae</taxon>
        <taxon>Scandiceae</taxon>
        <taxon>Daucinae</taxon>
        <taxon>Daucus</taxon>
        <taxon>Daucus sect. Daucus</taxon>
    </lineage>
</organism>
<feature type="transmembrane region" description="Helical" evidence="2">
    <location>
        <begin position="178"/>
        <end position="195"/>
    </location>
</feature>
<dbReference type="Pfam" id="PF09011">
    <property type="entry name" value="HMG_box_2"/>
    <property type="match status" value="1"/>
</dbReference>
<evidence type="ECO:0000256" key="2">
    <source>
        <dbReference type="SAM" id="Phobius"/>
    </source>
</evidence>